<comment type="caution">
    <text evidence="9">The sequence shown here is derived from an EMBL/GenBank/DDBJ whole genome shotgun (WGS) entry which is preliminary data.</text>
</comment>
<dbReference type="GO" id="GO:0046872">
    <property type="term" value="F:metal ion binding"/>
    <property type="evidence" value="ECO:0007669"/>
    <property type="project" value="UniProtKB-UniRule"/>
</dbReference>
<feature type="domain" description="Peptidase M3A/M3B catalytic" evidence="7">
    <location>
        <begin position="209"/>
        <end position="578"/>
    </location>
</feature>
<keyword evidence="10" id="KW-1185">Reference proteome</keyword>
<dbReference type="InterPro" id="IPR045090">
    <property type="entry name" value="Pept_M3A_M3B"/>
</dbReference>
<dbReference type="RefSeq" id="WP_168105119.1">
    <property type="nucleotide sequence ID" value="NZ_CP051215.1"/>
</dbReference>
<evidence type="ECO:0000256" key="1">
    <source>
        <dbReference type="ARBA" id="ARBA00022670"/>
    </source>
</evidence>
<dbReference type="PANTHER" id="PTHR11804">
    <property type="entry name" value="PROTEASE M3 THIMET OLIGOPEPTIDASE-RELATED"/>
    <property type="match status" value="1"/>
</dbReference>
<dbReference type="GO" id="GO:0006508">
    <property type="term" value="P:proteolysis"/>
    <property type="evidence" value="ECO:0007669"/>
    <property type="project" value="UniProtKB-KW"/>
</dbReference>
<keyword evidence="4 6" id="KW-0862">Zinc</keyword>
<dbReference type="SUPFAM" id="SSF55486">
    <property type="entry name" value="Metalloproteases ('zincins'), catalytic domain"/>
    <property type="match status" value="1"/>
</dbReference>
<evidence type="ECO:0000259" key="8">
    <source>
        <dbReference type="Pfam" id="PF08439"/>
    </source>
</evidence>
<dbReference type="NCBIfam" id="TIGR00181">
    <property type="entry name" value="pepF"/>
    <property type="match status" value="1"/>
</dbReference>
<dbReference type="EC" id="3.4.24.-" evidence="6"/>
<dbReference type="InterPro" id="IPR042088">
    <property type="entry name" value="OligoPept_F_C"/>
</dbReference>
<comment type="similarity">
    <text evidence="6">Belongs to the peptidase M3B family.</text>
</comment>
<dbReference type="Pfam" id="PF01432">
    <property type="entry name" value="Peptidase_M3"/>
    <property type="match status" value="1"/>
</dbReference>
<dbReference type="AlphaFoldDB" id="A0A846U0U7"/>
<organism evidence="9 10">
    <name type="scientific">Spiroplasma platyhelix PALS-1</name>
    <dbReference type="NCBI Taxonomy" id="1276218"/>
    <lineage>
        <taxon>Bacteria</taxon>
        <taxon>Bacillati</taxon>
        <taxon>Mycoplasmatota</taxon>
        <taxon>Mollicutes</taxon>
        <taxon>Entomoplasmatales</taxon>
        <taxon>Spiroplasmataceae</taxon>
        <taxon>Spiroplasma</taxon>
    </lineage>
</organism>
<dbReference type="GO" id="GO:0004222">
    <property type="term" value="F:metalloendopeptidase activity"/>
    <property type="evidence" value="ECO:0007669"/>
    <property type="project" value="UniProtKB-UniRule"/>
</dbReference>
<dbReference type="InterPro" id="IPR004438">
    <property type="entry name" value="Peptidase_M3B"/>
</dbReference>
<keyword evidence="3 6" id="KW-0378">Hydrolase</keyword>
<dbReference type="InterPro" id="IPR013647">
    <property type="entry name" value="OligopepF_N_dom"/>
</dbReference>
<evidence type="ECO:0000256" key="3">
    <source>
        <dbReference type="ARBA" id="ARBA00022801"/>
    </source>
</evidence>
<comment type="cofactor">
    <cofactor evidence="6">
        <name>Zn(2+)</name>
        <dbReference type="ChEBI" id="CHEBI:29105"/>
    </cofactor>
    <text evidence="6">Binds 1 zinc ion.</text>
</comment>
<dbReference type="CDD" id="cd09608">
    <property type="entry name" value="M3B_PepF"/>
    <property type="match status" value="1"/>
</dbReference>
<evidence type="ECO:0000259" key="7">
    <source>
        <dbReference type="Pfam" id="PF01432"/>
    </source>
</evidence>
<dbReference type="EMBL" id="JAAVVK010000002">
    <property type="protein sequence ID" value="NKE38644.1"/>
    <property type="molecule type" value="Genomic_DNA"/>
</dbReference>
<proteinExistence type="inferred from homology"/>
<dbReference type="Gene3D" id="1.10.1370.20">
    <property type="entry name" value="Oligoendopeptidase f, C-terminal domain"/>
    <property type="match status" value="1"/>
</dbReference>
<keyword evidence="5 6" id="KW-0482">Metalloprotease</keyword>
<keyword evidence="2 6" id="KW-0479">Metal-binding</keyword>
<dbReference type="Gene3D" id="1.20.140.70">
    <property type="entry name" value="Oligopeptidase f, N-terminal domain"/>
    <property type="match status" value="1"/>
</dbReference>
<sequence length="604" mass="70308">MKRSELTSAQKKQYCWDFSHLFKNDEHWIKGLNDLDQVASKLVKLKGKLKELKNFKNYLELSKELSLNLMKLGQYLHYSDLDQTNLNFQKLNNLFAIKITNINQQLSWIEPEIKAIGSKTIDKWVSDNPELKNYQHTMKVFFQFEKYILSEHDENLLSKVSKSRGAVGDLYDTLVYADKEKVSIKYKKKEQELTQTLYLDILENTHPTKDQELRIQTNQKFYQDIVNKKHSLAQIYQGIIEVGIEETKIRDPKESLSSLEYSLLGDNVSLPVYENLIKVGQKHADLVREFYQIKKSFFKLKKFYPTDTSLQMAKLPNQKYDVETGINIIKLVLSVLENEYLEQLNLALLPGRIDYFEDTNKRTGAYSSGGNGVEPIILMNWDDTINAINTLGHELGHSVHTLLADKYQTYPNNNYPIILAEVASTVNEHLIFDYLYNKAKSDEEKIYLLQSHIETIIGTFFRQIQFAEFEWEAHKLVEKEEPLNADVLADLYRKIADKYGQDVLDLADDKQKSYSWPRVSHFFHSPFYVYKYATSITVSYKLYEDIKQGKKDNLLKFLKSGGSDYPLEILKKAGVNLEDINVYNPLVENLANLINELKILTKQK</sequence>
<name>A0A846U0U7_9MOLU</name>
<gene>
    <name evidence="9" type="primary">pepF</name>
    <name evidence="9" type="ORF">HER12_02600</name>
</gene>
<dbReference type="PANTHER" id="PTHR11804:SF84">
    <property type="entry name" value="SACCHAROLYSIN"/>
    <property type="match status" value="1"/>
</dbReference>
<dbReference type="Pfam" id="PF08439">
    <property type="entry name" value="Peptidase_M3_N"/>
    <property type="match status" value="1"/>
</dbReference>
<evidence type="ECO:0000313" key="10">
    <source>
        <dbReference type="Proteomes" id="UP000584587"/>
    </source>
</evidence>
<dbReference type="GO" id="GO:0006518">
    <property type="term" value="P:peptide metabolic process"/>
    <property type="evidence" value="ECO:0007669"/>
    <property type="project" value="TreeGrafter"/>
</dbReference>
<keyword evidence="1 6" id="KW-0645">Protease</keyword>
<accession>A0A846U0U7</accession>
<protein>
    <recommendedName>
        <fullName evidence="6">Oligopeptidase F</fullName>
        <ecNumber evidence="6">3.4.24.-</ecNumber>
    </recommendedName>
</protein>
<comment type="function">
    <text evidence="6">Has oligopeptidase activity and degrades a variety of small bioactive peptides.</text>
</comment>
<reference evidence="9 10" key="1">
    <citation type="submission" date="2020-04" db="EMBL/GenBank/DDBJ databases">
        <title>Complete genome sequence of Spiroplasma platyhelix ATCC 51748, an insect isolate.</title>
        <authorList>
            <person name="Green E.A."/>
            <person name="Klassen J.L."/>
        </authorList>
    </citation>
    <scope>NUCLEOTIDE SEQUENCE [LARGE SCALE GENOMIC DNA]</scope>
    <source>
        <strain evidence="9 10">PALS-1</strain>
    </source>
</reference>
<evidence type="ECO:0000313" key="9">
    <source>
        <dbReference type="EMBL" id="NKE38644.1"/>
    </source>
</evidence>
<dbReference type="InterPro" id="IPR001567">
    <property type="entry name" value="Pept_M3A_M3B_dom"/>
</dbReference>
<evidence type="ECO:0000256" key="6">
    <source>
        <dbReference type="RuleBase" id="RU368091"/>
    </source>
</evidence>
<evidence type="ECO:0000256" key="4">
    <source>
        <dbReference type="ARBA" id="ARBA00022833"/>
    </source>
</evidence>
<dbReference type="Proteomes" id="UP000584587">
    <property type="component" value="Unassembled WGS sequence"/>
</dbReference>
<feature type="domain" description="Oligopeptidase F N-terminal" evidence="8">
    <location>
        <begin position="112"/>
        <end position="178"/>
    </location>
</feature>
<evidence type="ECO:0000256" key="5">
    <source>
        <dbReference type="ARBA" id="ARBA00023049"/>
    </source>
</evidence>
<evidence type="ECO:0000256" key="2">
    <source>
        <dbReference type="ARBA" id="ARBA00022723"/>
    </source>
</evidence>